<dbReference type="Proteomes" id="UP000712281">
    <property type="component" value="Unassembled WGS sequence"/>
</dbReference>
<comment type="caution">
    <text evidence="1">The sequence shown here is derived from an EMBL/GenBank/DDBJ whole genome shotgun (WGS) entry which is preliminary data.</text>
</comment>
<accession>A0A8S9IDL1</accession>
<protein>
    <submittedName>
        <fullName evidence="1">Uncharacterized protein</fullName>
    </submittedName>
</protein>
<reference evidence="1" key="1">
    <citation type="submission" date="2019-12" db="EMBL/GenBank/DDBJ databases">
        <title>Genome sequencing and annotation of Brassica cretica.</title>
        <authorList>
            <person name="Studholme D.J."/>
            <person name="Sarris P.F."/>
        </authorList>
    </citation>
    <scope>NUCLEOTIDE SEQUENCE</scope>
    <source>
        <strain evidence="1">PFS-001/15</strain>
        <tissue evidence="1">Leaf</tissue>
    </source>
</reference>
<gene>
    <name evidence="1" type="ORF">F2Q68_00024132</name>
</gene>
<evidence type="ECO:0000313" key="1">
    <source>
        <dbReference type="EMBL" id="KAF2567427.1"/>
    </source>
</evidence>
<proteinExistence type="predicted"/>
<sequence>MAPDRITVTQEHQERNKLNLLLTAEAKFYKQRSRVRWGVVGDRNTTFYHKTVSQRVARNHIHFLRDEDDHMISSTVDIKAHSASYFEDIIGKTDLPVSPASLECLQNLLPFRCTDMQ</sequence>
<evidence type="ECO:0000313" key="2">
    <source>
        <dbReference type="Proteomes" id="UP000712281"/>
    </source>
</evidence>
<organism evidence="1 2">
    <name type="scientific">Brassica cretica</name>
    <name type="common">Mustard</name>
    <dbReference type="NCBI Taxonomy" id="69181"/>
    <lineage>
        <taxon>Eukaryota</taxon>
        <taxon>Viridiplantae</taxon>
        <taxon>Streptophyta</taxon>
        <taxon>Embryophyta</taxon>
        <taxon>Tracheophyta</taxon>
        <taxon>Spermatophyta</taxon>
        <taxon>Magnoliopsida</taxon>
        <taxon>eudicotyledons</taxon>
        <taxon>Gunneridae</taxon>
        <taxon>Pentapetalae</taxon>
        <taxon>rosids</taxon>
        <taxon>malvids</taxon>
        <taxon>Brassicales</taxon>
        <taxon>Brassicaceae</taxon>
        <taxon>Brassiceae</taxon>
        <taxon>Brassica</taxon>
    </lineage>
</organism>
<name>A0A8S9IDL1_BRACR</name>
<dbReference type="AlphaFoldDB" id="A0A8S9IDL1"/>
<dbReference type="EMBL" id="QGKW02001911">
    <property type="protein sequence ID" value="KAF2567427.1"/>
    <property type="molecule type" value="Genomic_DNA"/>
</dbReference>